<dbReference type="InterPro" id="IPR011990">
    <property type="entry name" value="TPR-like_helical_dom_sf"/>
</dbReference>
<protein>
    <submittedName>
        <fullName evidence="1">Uncharacterized protein</fullName>
    </submittedName>
</protein>
<reference evidence="1 2" key="1">
    <citation type="journal article" date="2018" name="Int. J. Syst. Evol. Microbiol.">
        <title>Mesosutterella multiformis gen. nov., sp. nov., a member of the family Sutterellaceae and Sutterella megalosphaeroides sp. nov., isolated from human faeces.</title>
        <authorList>
            <person name="Sakamoto M."/>
            <person name="Ikeyama N."/>
            <person name="Kunihiro T."/>
            <person name="Iino T."/>
            <person name="Yuki M."/>
            <person name="Ohkuma M."/>
        </authorList>
    </citation>
    <scope>NUCLEOTIDE SEQUENCE [LARGE SCALE GENOMIC DNA]</scope>
    <source>
        <strain evidence="1 2">4NBBH2</strain>
    </source>
</reference>
<name>A0A388SFQ2_9BURK</name>
<dbReference type="InterPro" id="IPR050767">
    <property type="entry name" value="Sel1_AlgK"/>
</dbReference>
<accession>A0A388SFQ2</accession>
<dbReference type="AlphaFoldDB" id="A0A388SFQ2"/>
<dbReference type="SMART" id="SM00671">
    <property type="entry name" value="SEL1"/>
    <property type="match status" value="8"/>
</dbReference>
<dbReference type="Proteomes" id="UP000266091">
    <property type="component" value="Unassembled WGS sequence"/>
</dbReference>
<dbReference type="PANTHER" id="PTHR11102:SF160">
    <property type="entry name" value="ERAD-ASSOCIATED E3 UBIQUITIN-PROTEIN LIGASE COMPONENT HRD3"/>
    <property type="match status" value="1"/>
</dbReference>
<dbReference type="EMBL" id="BGZJ01000002">
    <property type="protein sequence ID" value="GBO94513.1"/>
    <property type="molecule type" value="Genomic_DNA"/>
</dbReference>
<gene>
    <name evidence="1" type="ORF">MESMUL_18670</name>
</gene>
<evidence type="ECO:0000313" key="1">
    <source>
        <dbReference type="EMBL" id="GBO94513.1"/>
    </source>
</evidence>
<dbReference type="Pfam" id="PF08238">
    <property type="entry name" value="Sel1"/>
    <property type="match status" value="8"/>
</dbReference>
<comment type="caution">
    <text evidence="1">The sequence shown here is derived from an EMBL/GenBank/DDBJ whole genome shotgun (WGS) entry which is preliminary data.</text>
</comment>
<keyword evidence="2" id="KW-1185">Reference proteome</keyword>
<dbReference type="PANTHER" id="PTHR11102">
    <property type="entry name" value="SEL-1-LIKE PROTEIN"/>
    <property type="match status" value="1"/>
</dbReference>
<dbReference type="InterPro" id="IPR006597">
    <property type="entry name" value="Sel1-like"/>
</dbReference>
<dbReference type="Gene3D" id="1.25.40.10">
    <property type="entry name" value="Tetratricopeptide repeat domain"/>
    <property type="match status" value="2"/>
</dbReference>
<dbReference type="RefSeq" id="WP_116270767.1">
    <property type="nucleotide sequence ID" value="NZ_BGZJ01000002.1"/>
</dbReference>
<organism evidence="1 2">
    <name type="scientific">Mesosutterella multiformis</name>
    <dbReference type="NCBI Taxonomy" id="2259133"/>
    <lineage>
        <taxon>Bacteria</taxon>
        <taxon>Pseudomonadati</taxon>
        <taxon>Pseudomonadota</taxon>
        <taxon>Betaproteobacteria</taxon>
        <taxon>Burkholderiales</taxon>
        <taxon>Sutterellaceae</taxon>
        <taxon>Mesosutterella</taxon>
    </lineage>
</organism>
<dbReference type="SUPFAM" id="SSF81901">
    <property type="entry name" value="HCP-like"/>
    <property type="match status" value="3"/>
</dbReference>
<sequence length="796" mass="87991">MTKKKTVVRDEFTSEEAFDAASKIEHLLHTPFFGKPPCDSFAQAWASDEIRAKALEFVRDPHAEFHELSEYTDVDNFWGVGLYGSRREGPAIYGSHGAPGVPLMPPALCPVMPGAEIPCDVRATRRYINGYDGEVFVQPAGSLMNLAAAVPGLRVFEKTLARPGVHRFSFNAWALFAFPAPAPETESAQEVLADAAWNHFRMGDKDAFKPEEPSCALIPVMPVSFFKDGRDKALKDYVNGNACTYALHSVIRSVEEMTLLGEKYWKIEAAVDEKDPAAVDTVLPIFCPESIWQGEVPPAVGMRFAGFIWISARFLPEGPLEPLLSRADLLTDAINRAESGDVNAMIELADIYTEGFRVGKDDAEAFRWYKAAAESGSIDGLIGLADCYKEGRGTEKDCEAAKALLLRAGSAGSGEAFKELGDLIHEESHSSEDEKQAHEAYQKAVKLGATDAYASLVIECFTKDFRRKQKDPVPLALQYAAAARKANTDPTTLLMISHLFTVVQDPRLLKPAADLAEKAAESGSATAYFILATYYAHGIGRDPSPRKATQFLKEFGWAGDANQKFEAAQMLLNGDDGFRKDTGHAYHLFEISAYMGSPDGAGGYGYCLVNGIGTKQNIELGLRWLKKARYEGSAKACFEYGQMRMDGRFVRKNRKDGEQWIKRAAEQNLPVALLYLSDGYFYGDVFKQSISQAISWRLRYYAAIPPENAAEDVLNFMDACFDKASEKQMAELAKVVEKAADAGVPEAMVAVGDYYMLGFHGFKEDHDEAFRYYREAASLGNKEAEERIENLKKFLK</sequence>
<evidence type="ECO:0000313" key="2">
    <source>
        <dbReference type="Proteomes" id="UP000266091"/>
    </source>
</evidence>
<proteinExistence type="predicted"/>
<dbReference type="OrthoDB" id="5365194at2"/>